<evidence type="ECO:0000313" key="7">
    <source>
        <dbReference type="EMBL" id="NFF86661.1"/>
    </source>
</evidence>
<dbReference type="InterPro" id="IPR003339">
    <property type="entry name" value="ABC/ECF_trnsptr_transmembrane"/>
</dbReference>
<evidence type="ECO:0000256" key="1">
    <source>
        <dbReference type="ARBA" id="ARBA00004141"/>
    </source>
</evidence>
<feature type="transmembrane region" description="Helical" evidence="6">
    <location>
        <begin position="61"/>
        <end position="79"/>
    </location>
</feature>
<evidence type="ECO:0000256" key="2">
    <source>
        <dbReference type="ARBA" id="ARBA00022475"/>
    </source>
</evidence>
<protein>
    <submittedName>
        <fullName evidence="7">Energy-coupling factor transporter transmembrane protein EcfT</fullName>
    </submittedName>
</protein>
<keyword evidence="5 6" id="KW-0472">Membrane</keyword>
<dbReference type="Pfam" id="PF02361">
    <property type="entry name" value="CbiQ"/>
    <property type="match status" value="1"/>
</dbReference>
<sequence length="228" mass="25520">MIDHSKKGVFVLDPRTKMILLIAINIFIFTNSDVKMEVIIILGISLLLVVSNLPKVAIKGIIIYVGLVAAMYLIVPYAPKMLLSAANILFVFIRKILPCGMLGSLLIKTTPIRLIMLSLQRWKIPQNVTIPLAITIRYFPALKEESQAIHDAMKLRNVKGVLKKIEYIYVPLLVSASYTADELSQAIVTRGIENPKPKTCAVEMKFKIQDYILLTISFAVLVLVFIPI</sequence>
<evidence type="ECO:0000313" key="10">
    <source>
        <dbReference type="Proteomes" id="UP000476820"/>
    </source>
</evidence>
<dbReference type="EMBL" id="SWOV01000003">
    <property type="protein sequence ID" value="NFF86661.1"/>
    <property type="molecule type" value="Genomic_DNA"/>
</dbReference>
<reference evidence="9 10" key="1">
    <citation type="submission" date="2019-04" db="EMBL/GenBank/DDBJ databases">
        <title>Genome sequencing of Clostridium botulinum Groups I-IV and Clostridium butyricum.</title>
        <authorList>
            <person name="Brunt J."/>
            <person name="Van Vliet A.H.M."/>
            <person name="Stringer S.C."/>
            <person name="Carter A.T."/>
            <person name="Peck M.W."/>
        </authorList>
    </citation>
    <scope>NUCLEOTIDE SEQUENCE [LARGE SCALE GENOMIC DNA]</scope>
    <source>
        <strain evidence="7 10">1605</strain>
        <strain evidence="8 9">CB-K-33E</strain>
    </source>
</reference>
<evidence type="ECO:0000256" key="4">
    <source>
        <dbReference type="ARBA" id="ARBA00022989"/>
    </source>
</evidence>
<name>A0A0L9YCQ4_CLOBO</name>
<dbReference type="Proteomes" id="UP000473681">
    <property type="component" value="Unassembled WGS sequence"/>
</dbReference>
<keyword evidence="3 6" id="KW-0812">Transmembrane</keyword>
<gene>
    <name evidence="7" type="ORF">FC774_01885</name>
    <name evidence="8" type="ORF">FDB51_07240</name>
</gene>
<dbReference type="InterPro" id="IPR051611">
    <property type="entry name" value="ECF_transporter_component"/>
</dbReference>
<comment type="subcellular location">
    <subcellularLocation>
        <location evidence="1">Membrane</location>
        <topology evidence="1">Multi-pass membrane protein</topology>
    </subcellularLocation>
</comment>
<accession>A0A0L9YCQ4</accession>
<keyword evidence="2" id="KW-1003">Cell membrane</keyword>
<evidence type="ECO:0000313" key="8">
    <source>
        <dbReference type="EMBL" id="NFN34931.1"/>
    </source>
</evidence>
<evidence type="ECO:0000256" key="3">
    <source>
        <dbReference type="ARBA" id="ARBA00022692"/>
    </source>
</evidence>
<dbReference type="PANTHER" id="PTHR34857">
    <property type="entry name" value="SLL0384 PROTEIN"/>
    <property type="match status" value="1"/>
</dbReference>
<evidence type="ECO:0000256" key="6">
    <source>
        <dbReference type="SAM" id="Phobius"/>
    </source>
</evidence>
<evidence type="ECO:0000256" key="5">
    <source>
        <dbReference type="ARBA" id="ARBA00023136"/>
    </source>
</evidence>
<feature type="transmembrane region" description="Helical" evidence="6">
    <location>
        <begin position="36"/>
        <end position="54"/>
    </location>
</feature>
<dbReference type="AlphaFoldDB" id="A0A0L9YCQ4"/>
<keyword evidence="4 6" id="KW-1133">Transmembrane helix</keyword>
<dbReference type="RefSeq" id="WP_053341675.1">
    <property type="nucleotide sequence ID" value="NZ_JACBEK010000004.1"/>
</dbReference>
<comment type="caution">
    <text evidence="7">The sequence shown here is derived from an EMBL/GenBank/DDBJ whole genome shotgun (WGS) entry which is preliminary data.</text>
</comment>
<dbReference type="Proteomes" id="UP000476820">
    <property type="component" value="Unassembled WGS sequence"/>
</dbReference>
<dbReference type="PANTHER" id="PTHR34857:SF2">
    <property type="entry name" value="SLL0384 PROTEIN"/>
    <property type="match status" value="1"/>
</dbReference>
<dbReference type="OrthoDB" id="3730291at2"/>
<organism evidence="7 10">
    <name type="scientific">Clostridium botulinum</name>
    <dbReference type="NCBI Taxonomy" id="1491"/>
    <lineage>
        <taxon>Bacteria</taxon>
        <taxon>Bacillati</taxon>
        <taxon>Bacillota</taxon>
        <taxon>Clostridia</taxon>
        <taxon>Eubacteriales</taxon>
        <taxon>Clostridiaceae</taxon>
        <taxon>Clostridium</taxon>
    </lineage>
</organism>
<feature type="transmembrane region" description="Helical" evidence="6">
    <location>
        <begin position="85"/>
        <end position="107"/>
    </location>
</feature>
<dbReference type="CDD" id="cd16914">
    <property type="entry name" value="EcfT"/>
    <property type="match status" value="1"/>
</dbReference>
<evidence type="ECO:0000313" key="9">
    <source>
        <dbReference type="Proteomes" id="UP000473681"/>
    </source>
</evidence>
<dbReference type="GO" id="GO:0005886">
    <property type="term" value="C:plasma membrane"/>
    <property type="evidence" value="ECO:0007669"/>
    <property type="project" value="UniProtKB-ARBA"/>
</dbReference>
<feature type="transmembrane region" description="Helical" evidence="6">
    <location>
        <begin position="211"/>
        <end position="227"/>
    </location>
</feature>
<proteinExistence type="predicted"/>
<dbReference type="EMBL" id="SWVK01000008">
    <property type="protein sequence ID" value="NFN34931.1"/>
    <property type="molecule type" value="Genomic_DNA"/>
</dbReference>